<comment type="caution">
    <text evidence="1">The sequence shown here is derived from an EMBL/GenBank/DDBJ whole genome shotgun (WGS) entry which is preliminary data.</text>
</comment>
<dbReference type="Proteomes" id="UP001296873">
    <property type="component" value="Unassembled WGS sequence"/>
</dbReference>
<organism evidence="1 2">
    <name type="scientific">Rhodovibrio sodomensis</name>
    <dbReference type="NCBI Taxonomy" id="1088"/>
    <lineage>
        <taxon>Bacteria</taxon>
        <taxon>Pseudomonadati</taxon>
        <taxon>Pseudomonadota</taxon>
        <taxon>Alphaproteobacteria</taxon>
        <taxon>Rhodospirillales</taxon>
        <taxon>Rhodovibrionaceae</taxon>
        <taxon>Rhodovibrio</taxon>
    </lineage>
</organism>
<evidence type="ECO:0000313" key="2">
    <source>
        <dbReference type="Proteomes" id="UP001296873"/>
    </source>
</evidence>
<accession>A0ABS1D860</accession>
<sequence>MPVTLRLYTDDTARLTDTDSFNSLASAVRHLCATRAPAGAIAELSLGESPDDGVVRAHLDGRRGWLAGGRSLREHAWRRDNPGKAALDDLIREIGETVGYTVRHPSGGPVHVYLRHDTLFHVVGRHMREDTACRRAVEQARARIRQRRATADGPRLSLIS</sequence>
<evidence type="ECO:0000313" key="1">
    <source>
        <dbReference type="EMBL" id="MBK1666613.1"/>
    </source>
</evidence>
<gene>
    <name evidence="1" type="ORF">CKO28_00965</name>
</gene>
<protein>
    <submittedName>
        <fullName evidence="1">Uncharacterized protein</fullName>
    </submittedName>
</protein>
<name>A0ABS1D860_9PROT</name>
<dbReference type="RefSeq" id="WP_200338664.1">
    <property type="nucleotide sequence ID" value="NZ_NRRL01000001.1"/>
</dbReference>
<keyword evidence="2" id="KW-1185">Reference proteome</keyword>
<reference evidence="1 2" key="1">
    <citation type="journal article" date="2020" name="Microorganisms">
        <title>Osmotic Adaptation and Compatible Solute Biosynthesis of Phototrophic Bacteria as Revealed from Genome Analyses.</title>
        <authorList>
            <person name="Imhoff J.F."/>
            <person name="Rahn T."/>
            <person name="Kunzel S."/>
            <person name="Keller A."/>
            <person name="Neulinger S.C."/>
        </authorList>
    </citation>
    <scope>NUCLEOTIDE SEQUENCE [LARGE SCALE GENOMIC DNA]</scope>
    <source>
        <strain evidence="1 2">DSM 9895</strain>
    </source>
</reference>
<dbReference type="EMBL" id="NRRL01000001">
    <property type="protein sequence ID" value="MBK1666613.1"/>
    <property type="molecule type" value="Genomic_DNA"/>
</dbReference>
<proteinExistence type="predicted"/>